<comment type="caution">
    <text evidence="2">The sequence shown here is derived from an EMBL/GenBank/DDBJ whole genome shotgun (WGS) entry which is preliminary data.</text>
</comment>
<keyword evidence="1" id="KW-0472">Membrane</keyword>
<evidence type="ECO:0000256" key="1">
    <source>
        <dbReference type="SAM" id="Phobius"/>
    </source>
</evidence>
<sequence length="188" mass="21836">MLRVRKTMCVFGYFMFYEYSIISRNYAFGVLFIIIFCILYKNKYKNIIPISIVLLLMGQQNIVSLVISIALILFVMFDFLKSSKEVKRSINKIQIIVAISIILVGFIFTYLQLGTFIVMGTNYSPSILNIFKKSFNEYKEIIVIMTQGIIRAYLPIPNINIGFWGSNIIVGVLSRYRFIYTFLFSLTI</sequence>
<dbReference type="AlphaFoldDB" id="X1MG30"/>
<name>X1MG30_9ZZZZ</name>
<keyword evidence="1" id="KW-1133">Transmembrane helix</keyword>
<feature type="transmembrane region" description="Helical" evidence="1">
    <location>
        <begin position="21"/>
        <end position="41"/>
    </location>
</feature>
<feature type="transmembrane region" description="Helical" evidence="1">
    <location>
        <begin position="95"/>
        <end position="119"/>
    </location>
</feature>
<accession>X1MG30</accession>
<keyword evidence="1" id="KW-0812">Transmembrane</keyword>
<gene>
    <name evidence="2" type="ORF">S06H3_20374</name>
</gene>
<protein>
    <submittedName>
        <fullName evidence="2">Uncharacterized protein</fullName>
    </submittedName>
</protein>
<dbReference type="EMBL" id="BARV01010546">
    <property type="protein sequence ID" value="GAI13650.1"/>
    <property type="molecule type" value="Genomic_DNA"/>
</dbReference>
<reference evidence="2" key="1">
    <citation type="journal article" date="2014" name="Front. Microbiol.">
        <title>High frequency of phylogenetically diverse reductive dehalogenase-homologous genes in deep subseafloor sedimentary metagenomes.</title>
        <authorList>
            <person name="Kawai M."/>
            <person name="Futagami T."/>
            <person name="Toyoda A."/>
            <person name="Takaki Y."/>
            <person name="Nishi S."/>
            <person name="Hori S."/>
            <person name="Arai W."/>
            <person name="Tsubouchi T."/>
            <person name="Morono Y."/>
            <person name="Uchiyama I."/>
            <person name="Ito T."/>
            <person name="Fujiyama A."/>
            <person name="Inagaki F."/>
            <person name="Takami H."/>
        </authorList>
    </citation>
    <scope>NUCLEOTIDE SEQUENCE</scope>
    <source>
        <strain evidence="2">Expedition CK06-06</strain>
    </source>
</reference>
<feature type="transmembrane region" description="Helical" evidence="1">
    <location>
        <begin position="47"/>
        <end position="74"/>
    </location>
</feature>
<proteinExistence type="predicted"/>
<organism evidence="2">
    <name type="scientific">marine sediment metagenome</name>
    <dbReference type="NCBI Taxonomy" id="412755"/>
    <lineage>
        <taxon>unclassified sequences</taxon>
        <taxon>metagenomes</taxon>
        <taxon>ecological metagenomes</taxon>
    </lineage>
</organism>
<evidence type="ECO:0000313" key="2">
    <source>
        <dbReference type="EMBL" id="GAI13650.1"/>
    </source>
</evidence>